<comment type="caution">
    <text evidence="1">The sequence shown here is derived from an EMBL/GenBank/DDBJ whole genome shotgun (WGS) entry which is preliminary data.</text>
</comment>
<organism evidence="1 2">
    <name type="scientific">Pistacia integerrima</name>
    <dbReference type="NCBI Taxonomy" id="434235"/>
    <lineage>
        <taxon>Eukaryota</taxon>
        <taxon>Viridiplantae</taxon>
        <taxon>Streptophyta</taxon>
        <taxon>Embryophyta</taxon>
        <taxon>Tracheophyta</taxon>
        <taxon>Spermatophyta</taxon>
        <taxon>Magnoliopsida</taxon>
        <taxon>eudicotyledons</taxon>
        <taxon>Gunneridae</taxon>
        <taxon>Pentapetalae</taxon>
        <taxon>rosids</taxon>
        <taxon>malvids</taxon>
        <taxon>Sapindales</taxon>
        <taxon>Anacardiaceae</taxon>
        <taxon>Pistacia</taxon>
    </lineage>
</organism>
<gene>
    <name evidence="1" type="ORF">Pint_08651</name>
</gene>
<dbReference type="EMBL" id="CM047745">
    <property type="protein sequence ID" value="KAJ0025673.1"/>
    <property type="molecule type" value="Genomic_DNA"/>
</dbReference>
<keyword evidence="2" id="KW-1185">Reference proteome</keyword>
<name>A0ACC0XY52_9ROSI</name>
<proteinExistence type="predicted"/>
<protein>
    <submittedName>
        <fullName evidence="1">Uncharacterized protein</fullName>
    </submittedName>
</protein>
<accession>A0ACC0XY52</accession>
<evidence type="ECO:0000313" key="1">
    <source>
        <dbReference type="EMBL" id="KAJ0025673.1"/>
    </source>
</evidence>
<dbReference type="Proteomes" id="UP001163603">
    <property type="component" value="Chromosome 10"/>
</dbReference>
<reference evidence="2" key="1">
    <citation type="journal article" date="2023" name="G3 (Bethesda)">
        <title>Genome assembly and association tests identify interacting loci associated with vigor, precocity, and sex in interspecific pistachio rootstocks.</title>
        <authorList>
            <person name="Palmer W."/>
            <person name="Jacygrad E."/>
            <person name="Sagayaradj S."/>
            <person name="Cavanaugh K."/>
            <person name="Han R."/>
            <person name="Bertier L."/>
            <person name="Beede B."/>
            <person name="Kafkas S."/>
            <person name="Golino D."/>
            <person name="Preece J."/>
            <person name="Michelmore R."/>
        </authorList>
    </citation>
    <scope>NUCLEOTIDE SEQUENCE [LARGE SCALE GENOMIC DNA]</scope>
</reference>
<evidence type="ECO:0000313" key="2">
    <source>
        <dbReference type="Proteomes" id="UP001163603"/>
    </source>
</evidence>
<sequence>MDDDSFSELLCQESETFLNEELVESSFYNLKDYSVLDDEYMKVLGDKEMSFGYKKDKSLVHNEEIRCARLEAVEWILKTRAVFRFPFQTACLSVTYFDRFLSKLFIDGEKSWAIKLLSVACLSLAAKMEEIKVPALSEFQLEEYNFESRVILKMELLVLTTLDWRMGSITPFTFLHYFITKLCKDPPNDVISRTTTLIFAIMREINLMDYRPSTIAAAATLVALDHRLTRKALEWKINSISYCGFLEIEDVLACYSTMQKLEMQNSVKSPDLSPNPLTITTGLDSSSVSSVVSTKRKRLTFDDSDQSCDIPNEKRFC</sequence>